<dbReference type="EMBL" id="JYIK01000925">
    <property type="protein sequence ID" value="KWX08892.1"/>
    <property type="molecule type" value="Genomic_DNA"/>
</dbReference>
<comment type="caution">
    <text evidence="2">The sequence shown here is derived from an EMBL/GenBank/DDBJ whole genome shotgun (WGS) entry which is preliminary data.</text>
</comment>
<dbReference type="AlphaFoldDB" id="A0A132MK96"/>
<evidence type="ECO:0000256" key="1">
    <source>
        <dbReference type="SAM" id="SignalP"/>
    </source>
</evidence>
<dbReference type="Proteomes" id="UP000070659">
    <property type="component" value="Unassembled WGS sequence"/>
</dbReference>
<protein>
    <recommendedName>
        <fullName evidence="6">Lipoprotein</fullName>
    </recommendedName>
</protein>
<name>A0A132MK96_9ACTN</name>
<dbReference type="Proteomes" id="UP000070598">
    <property type="component" value="Unassembled WGS sequence"/>
</dbReference>
<evidence type="ECO:0000313" key="3">
    <source>
        <dbReference type="EMBL" id="KWX08892.1"/>
    </source>
</evidence>
<keyword evidence="1" id="KW-0732">Signal</keyword>
<evidence type="ECO:0000313" key="2">
    <source>
        <dbReference type="EMBL" id="KWW98203.1"/>
    </source>
</evidence>
<dbReference type="PATRIC" id="fig|1469144.8.peg.232"/>
<evidence type="ECO:0000313" key="5">
    <source>
        <dbReference type="Proteomes" id="UP000070659"/>
    </source>
</evidence>
<proteinExistence type="predicted"/>
<organism evidence="2 5">
    <name type="scientific">Carbonactinospora thermoautotrophica</name>
    <dbReference type="NCBI Taxonomy" id="1469144"/>
    <lineage>
        <taxon>Bacteria</taxon>
        <taxon>Bacillati</taxon>
        <taxon>Actinomycetota</taxon>
        <taxon>Actinomycetes</taxon>
        <taxon>Kitasatosporales</taxon>
        <taxon>Carbonactinosporaceae</taxon>
        <taxon>Carbonactinospora</taxon>
    </lineage>
</organism>
<accession>A0A132MK96</accession>
<dbReference type="EMBL" id="JYIJ01000019">
    <property type="protein sequence ID" value="KWW98203.1"/>
    <property type="molecule type" value="Genomic_DNA"/>
</dbReference>
<evidence type="ECO:0000313" key="4">
    <source>
        <dbReference type="Proteomes" id="UP000070598"/>
    </source>
</evidence>
<reference evidence="2 5" key="2">
    <citation type="submission" date="2015-02" db="EMBL/GenBank/DDBJ databases">
        <title>Physiological reanalysis, assessment of diazotrophy, and genome sequences of multiple isolates of Streptomyces thermoautotrophicus.</title>
        <authorList>
            <person name="MacKellar D.C."/>
            <person name="Lieber L."/>
            <person name="Norman J."/>
            <person name="Bolger A."/>
            <person name="Tobin C."/>
            <person name="Murray J.W."/>
            <person name="Prell J."/>
        </authorList>
    </citation>
    <scope>NUCLEOTIDE SEQUENCE [LARGE SCALE GENOMIC DNA]</scope>
    <source>
        <strain evidence="2 5">UBT1</strain>
    </source>
</reference>
<evidence type="ECO:0008006" key="6">
    <source>
        <dbReference type="Google" id="ProtNLM"/>
    </source>
</evidence>
<gene>
    <name evidence="2" type="ORF">TH66_18335</name>
    <name evidence="3" type="ORF">TR74_12855</name>
</gene>
<feature type="chain" id="PRO_5038211628" description="Lipoprotein" evidence="1">
    <location>
        <begin position="20"/>
        <end position="166"/>
    </location>
</feature>
<reference evidence="4" key="1">
    <citation type="submission" date="2015-02" db="EMBL/GenBank/DDBJ databases">
        <title>Physiological reanalysis, assessment of diazotrophy, and genome sequences of multiple isolates of Streptomyces thermoautotrophicus.</title>
        <authorList>
            <person name="MacKellar D.C."/>
            <person name="Lieber L."/>
            <person name="Norman J."/>
            <person name="Bolger A."/>
            <person name="Tobin C."/>
            <person name="Murray J.W."/>
            <person name="Friesen M."/>
            <person name="Prell J."/>
        </authorList>
    </citation>
    <scope>NUCLEOTIDE SEQUENCE [LARGE SCALE GENOMIC DNA]</scope>
    <source>
        <strain evidence="4">UBT1</strain>
    </source>
</reference>
<sequence length="166" mass="18767">MACVAVLALCGLLTACGFAELDRRFMKPTMTEEQAAQRAEEHIRRAVSVLPPTARLENPFFNTMPCADATVPGPEGRVSVARTYWLRGLPKENNRAYFDTLYEFWTRNGYRVLSDDRANRESMYLWVEHTGDSFRLSIQSNDYGDLSIGADSPCIWPKGTPEPEEP</sequence>
<feature type="signal peptide" evidence="1">
    <location>
        <begin position="1"/>
        <end position="19"/>
    </location>
</feature>